<sequence>MKGVFVGPMPVKQFLKDFLPAAPRPRPRGNLKFRSKLTQKTFEQQFACAVNDSLFCPSLEFVDTKHKGGRNFRSIRKPDISACLRDLDPAPQARDRVDWPEMEIHLEVKPEDGDLFVDHFEGSENRSLSFEHSAGPADKARGQIISYTQAQHSSQFRCFTFSVCLIGTDMARLIRWDRTGAVVTERFHWRGRSTALVEFLWRYEHLSAEERGHDTTVTEASEDEVDEALPVLEESGHWPDGVPLPLHKILVHDDETGHDHEFIAPSAVSASMALTGRASAGYIAYDLEKKVCVYVKDTWRIDMDGMEKEGSIYHRLHKHDVPHIPHLVCSGDVGDQKTRTQDYVNAAWACWTRGVIPHRHYRLVLDTIGRAIETFDSTRQLCKGLCDALEAHWIAFSKAKVLHRDISTGNVLLTEDGSEGLLIDWDLCKIIEDEQAPRQEWRTGTWQFLSAALLMDPKDKRHELSDDLESGMWVLTYNLLKFRPSVFEALGEDLFNVFDMARKASNGLTVGGRGKRAFLKNSCFEAVHMRKSYPRPCAGLVNELRKLFNPLYYREGEAEGVDEPDEELAAAAAAAAAKEKADSHAAVQTSLEVLRIFRTWLAEDGWPEDDGSEEVDLGPTKIEPSTPAQRAPTTSGKRTRDAMEGEDRHVSTASSKKRKSAVPQLPSKSTPLPSLSEQQ</sequence>
<comment type="caution">
    <text evidence="1">The sequence shown here is derived from an EMBL/GenBank/DDBJ whole genome shotgun (WGS) entry which is preliminary data.</text>
</comment>
<reference evidence="1" key="1">
    <citation type="submission" date="2021-03" db="EMBL/GenBank/DDBJ databases">
        <authorList>
            <consortium name="DOE Joint Genome Institute"/>
            <person name="Ahrendt S."/>
            <person name="Looney B.P."/>
            <person name="Miyauchi S."/>
            <person name="Morin E."/>
            <person name="Drula E."/>
            <person name="Courty P.E."/>
            <person name="Chicoki N."/>
            <person name="Fauchery L."/>
            <person name="Kohler A."/>
            <person name="Kuo A."/>
            <person name="Labutti K."/>
            <person name="Pangilinan J."/>
            <person name="Lipzen A."/>
            <person name="Riley R."/>
            <person name="Andreopoulos W."/>
            <person name="He G."/>
            <person name="Johnson J."/>
            <person name="Barry K.W."/>
            <person name="Grigoriev I.V."/>
            <person name="Nagy L."/>
            <person name="Hibbett D."/>
            <person name="Henrissat B."/>
            <person name="Matheny P.B."/>
            <person name="Labbe J."/>
            <person name="Martin F."/>
        </authorList>
    </citation>
    <scope>NUCLEOTIDE SEQUENCE</scope>
    <source>
        <strain evidence="1">HHB10654</strain>
    </source>
</reference>
<organism evidence="1 2">
    <name type="scientific">Artomyces pyxidatus</name>
    <dbReference type="NCBI Taxonomy" id="48021"/>
    <lineage>
        <taxon>Eukaryota</taxon>
        <taxon>Fungi</taxon>
        <taxon>Dikarya</taxon>
        <taxon>Basidiomycota</taxon>
        <taxon>Agaricomycotina</taxon>
        <taxon>Agaricomycetes</taxon>
        <taxon>Russulales</taxon>
        <taxon>Auriscalpiaceae</taxon>
        <taxon>Artomyces</taxon>
    </lineage>
</organism>
<keyword evidence="2" id="KW-1185">Reference proteome</keyword>
<dbReference type="Proteomes" id="UP000814140">
    <property type="component" value="Unassembled WGS sequence"/>
</dbReference>
<gene>
    <name evidence="1" type="ORF">BV25DRAFT_1820814</name>
</gene>
<name>A0ACB8TE99_9AGAM</name>
<protein>
    <submittedName>
        <fullName evidence="1">Uncharacterized protein</fullName>
    </submittedName>
</protein>
<evidence type="ECO:0000313" key="1">
    <source>
        <dbReference type="EMBL" id="KAI0066746.1"/>
    </source>
</evidence>
<dbReference type="EMBL" id="MU277192">
    <property type="protein sequence ID" value="KAI0066746.1"/>
    <property type="molecule type" value="Genomic_DNA"/>
</dbReference>
<accession>A0ACB8TE99</accession>
<proteinExistence type="predicted"/>
<evidence type="ECO:0000313" key="2">
    <source>
        <dbReference type="Proteomes" id="UP000814140"/>
    </source>
</evidence>
<reference evidence="1" key="2">
    <citation type="journal article" date="2022" name="New Phytol.">
        <title>Evolutionary transition to the ectomycorrhizal habit in the genomes of a hyperdiverse lineage of mushroom-forming fungi.</title>
        <authorList>
            <person name="Looney B."/>
            <person name="Miyauchi S."/>
            <person name="Morin E."/>
            <person name="Drula E."/>
            <person name="Courty P.E."/>
            <person name="Kohler A."/>
            <person name="Kuo A."/>
            <person name="LaButti K."/>
            <person name="Pangilinan J."/>
            <person name="Lipzen A."/>
            <person name="Riley R."/>
            <person name="Andreopoulos W."/>
            <person name="He G."/>
            <person name="Johnson J."/>
            <person name="Nolan M."/>
            <person name="Tritt A."/>
            <person name="Barry K.W."/>
            <person name="Grigoriev I.V."/>
            <person name="Nagy L.G."/>
            <person name="Hibbett D."/>
            <person name="Henrissat B."/>
            <person name="Matheny P.B."/>
            <person name="Labbe J."/>
            <person name="Martin F.M."/>
        </authorList>
    </citation>
    <scope>NUCLEOTIDE SEQUENCE</scope>
    <source>
        <strain evidence="1">HHB10654</strain>
    </source>
</reference>